<feature type="chain" id="PRO_5039530501" description="Lipoprotein" evidence="1">
    <location>
        <begin position="18"/>
        <end position="172"/>
    </location>
</feature>
<dbReference type="PROSITE" id="PS51257">
    <property type="entry name" value="PROKAR_LIPOPROTEIN"/>
    <property type="match status" value="1"/>
</dbReference>
<dbReference type="EMBL" id="FXBJ01000002">
    <property type="protein sequence ID" value="SMH29480.1"/>
    <property type="molecule type" value="Genomic_DNA"/>
</dbReference>
<dbReference type="PANTHER" id="PTHR39335">
    <property type="entry name" value="BLL4220 PROTEIN"/>
    <property type="match status" value="1"/>
</dbReference>
<gene>
    <name evidence="2" type="ORF">SAMN04488700_1062</name>
</gene>
<organism evidence="2 3">
    <name type="scientific">Carnobacterium iners</name>
    <dbReference type="NCBI Taxonomy" id="1073423"/>
    <lineage>
        <taxon>Bacteria</taxon>
        <taxon>Bacillati</taxon>
        <taxon>Bacillota</taxon>
        <taxon>Bacilli</taxon>
        <taxon>Lactobacillales</taxon>
        <taxon>Carnobacteriaceae</taxon>
        <taxon>Carnobacterium</taxon>
    </lineage>
</organism>
<feature type="signal peptide" evidence="1">
    <location>
        <begin position="1"/>
        <end position="17"/>
    </location>
</feature>
<evidence type="ECO:0000313" key="3">
    <source>
        <dbReference type="Proteomes" id="UP000193435"/>
    </source>
</evidence>
<keyword evidence="1" id="KW-0732">Signal</keyword>
<evidence type="ECO:0000256" key="1">
    <source>
        <dbReference type="SAM" id="SignalP"/>
    </source>
</evidence>
<reference evidence="2 3" key="1">
    <citation type="submission" date="2017-04" db="EMBL/GenBank/DDBJ databases">
        <authorList>
            <person name="Afonso C.L."/>
            <person name="Miller P.J."/>
            <person name="Scott M.A."/>
            <person name="Spackman E."/>
            <person name="Goraichik I."/>
            <person name="Dimitrov K.M."/>
            <person name="Suarez D.L."/>
            <person name="Swayne D.E."/>
        </authorList>
    </citation>
    <scope>NUCLEOTIDE SEQUENCE [LARGE SCALE GENOMIC DNA]</scope>
    <source>
        <strain evidence="2 3">LMG26642</strain>
    </source>
</reference>
<sequence length="172" mass="19344">MKRIFSTLFIASLVLVAGCNTNDDTAVMEDTSYLDTEEMASVESDTEKMTSVEIMGSLQLLKNGEVGEYLADADGMTLYYFKNDEPGKSNATGDVLENWPAFIAEDFEVPEGFDENDFDTIKREDTGDMQVTYRDYPLYYFINDKAKGDVNGEGVNDVWYIINTDTTFEGNE</sequence>
<dbReference type="InterPro" id="IPR005297">
    <property type="entry name" value="Lipoprotein_repeat"/>
</dbReference>
<dbReference type="Proteomes" id="UP000193435">
    <property type="component" value="Unassembled WGS sequence"/>
</dbReference>
<evidence type="ECO:0008006" key="4">
    <source>
        <dbReference type="Google" id="ProtNLM"/>
    </source>
</evidence>
<dbReference type="PANTHER" id="PTHR39335:SF1">
    <property type="entry name" value="BLL4220 PROTEIN"/>
    <property type="match status" value="1"/>
</dbReference>
<name>A0A1X7MX90_9LACT</name>
<dbReference type="Pfam" id="PF03640">
    <property type="entry name" value="Lipoprotein_15"/>
    <property type="match status" value="2"/>
</dbReference>
<dbReference type="GO" id="GO:0043448">
    <property type="term" value="P:alkane catabolic process"/>
    <property type="evidence" value="ECO:0007669"/>
    <property type="project" value="TreeGrafter"/>
</dbReference>
<evidence type="ECO:0000313" key="2">
    <source>
        <dbReference type="EMBL" id="SMH29480.1"/>
    </source>
</evidence>
<dbReference type="RefSeq" id="WP_177173712.1">
    <property type="nucleotide sequence ID" value="NZ_FOAH01000001.1"/>
</dbReference>
<dbReference type="AlphaFoldDB" id="A0A1X7MX90"/>
<accession>A0A1X7MX90</accession>
<proteinExistence type="predicted"/>
<protein>
    <recommendedName>
        <fullName evidence="4">Lipoprotein</fullName>
    </recommendedName>
</protein>
<keyword evidence="3" id="KW-1185">Reference proteome</keyword>